<dbReference type="PATRIC" id="fig|1299334.3.peg.7775"/>
<proteinExistence type="predicted"/>
<protein>
    <submittedName>
        <fullName evidence="1">TerC Tellurium resistance domain protein</fullName>
    </submittedName>
</protein>
<comment type="caution">
    <text evidence="1">The sequence shown here is derived from an EMBL/GenBank/DDBJ whole genome shotgun (WGS) entry which is preliminary data.</text>
</comment>
<dbReference type="AlphaFoldDB" id="X7ZWY8"/>
<gene>
    <name evidence="1" type="primary">terC</name>
    <name evidence="1" type="ORF">I553_5838</name>
</gene>
<dbReference type="EMBL" id="JAOB01000069">
    <property type="protein sequence ID" value="EUA23759.1"/>
    <property type="molecule type" value="Genomic_DNA"/>
</dbReference>
<name>X7ZWY8_MYCXE</name>
<organism evidence="1">
    <name type="scientific">Mycobacterium xenopi 4042</name>
    <dbReference type="NCBI Taxonomy" id="1299334"/>
    <lineage>
        <taxon>Bacteria</taxon>
        <taxon>Bacillati</taxon>
        <taxon>Actinomycetota</taxon>
        <taxon>Actinomycetes</taxon>
        <taxon>Mycobacteriales</taxon>
        <taxon>Mycobacteriaceae</taxon>
        <taxon>Mycobacterium</taxon>
    </lineage>
</organism>
<reference evidence="1" key="1">
    <citation type="submission" date="2014-01" db="EMBL/GenBank/DDBJ databases">
        <authorList>
            <person name="Brown-Elliot B."/>
            <person name="Wallace R."/>
            <person name="Lenaerts A."/>
            <person name="Ordway D."/>
            <person name="DeGroote M.A."/>
            <person name="Parker T."/>
            <person name="Sizemore C."/>
            <person name="Tallon L.J."/>
            <person name="Sadzewicz L.K."/>
            <person name="Sengamalay N."/>
            <person name="Fraser C.M."/>
            <person name="Hine E."/>
            <person name="Shefchek K.A."/>
            <person name="Das S.P."/>
            <person name="Tettelin H."/>
        </authorList>
    </citation>
    <scope>NUCLEOTIDE SEQUENCE [LARGE SCALE GENOMIC DNA]</scope>
    <source>
        <strain evidence="1">4042</strain>
    </source>
</reference>
<evidence type="ECO:0000313" key="1">
    <source>
        <dbReference type="EMBL" id="EUA23759.1"/>
    </source>
</evidence>
<sequence>MRNRAIDLYRARRVVRDLGLALPRPQFAVEFFAGWLTEYSLSVDNLFLFIVIMASFKVPGSTSNRRCWSGS</sequence>
<accession>X7ZWY8</accession>